<name>A0AAE1CWU6_9GAST</name>
<dbReference type="AlphaFoldDB" id="A0AAE1CWU6"/>
<proteinExistence type="predicted"/>
<organism evidence="1 2">
    <name type="scientific">Elysia crispata</name>
    <name type="common">lettuce slug</name>
    <dbReference type="NCBI Taxonomy" id="231223"/>
    <lineage>
        <taxon>Eukaryota</taxon>
        <taxon>Metazoa</taxon>
        <taxon>Spiralia</taxon>
        <taxon>Lophotrochozoa</taxon>
        <taxon>Mollusca</taxon>
        <taxon>Gastropoda</taxon>
        <taxon>Heterobranchia</taxon>
        <taxon>Euthyneura</taxon>
        <taxon>Panpulmonata</taxon>
        <taxon>Sacoglossa</taxon>
        <taxon>Placobranchoidea</taxon>
        <taxon>Plakobranchidae</taxon>
        <taxon>Elysia</taxon>
    </lineage>
</organism>
<gene>
    <name evidence="1" type="ORF">RRG08_000469</name>
</gene>
<sequence length="218" mass="24153">MAFSKCERMRSVALDFVQWIAVLESQAFCGLSRSAERDLRTVRNGARLLGNASRALVNAKIRLRLKFPPTGLSRYINPSPRSNGTSRWCRTVDGHRGAENNVFDSTSRCLACRMKSMCVSGYLTPWADPSWQPSRDLLTCVENQHCQGKASRLPVSMGKAYIVSSPIRPPTGVTSLLSPRRAKLDFEVFSRGVSGAHRFARPQNATISLLLVTHLVTS</sequence>
<reference evidence="1" key="1">
    <citation type="journal article" date="2023" name="G3 (Bethesda)">
        <title>A reference genome for the long-term kleptoplast-retaining sea slug Elysia crispata morphotype clarki.</title>
        <authorList>
            <person name="Eastman K.E."/>
            <person name="Pendleton A.L."/>
            <person name="Shaikh M.A."/>
            <person name="Suttiyut T."/>
            <person name="Ogas R."/>
            <person name="Tomko P."/>
            <person name="Gavelis G."/>
            <person name="Widhalm J.R."/>
            <person name="Wisecaver J.H."/>
        </authorList>
    </citation>
    <scope>NUCLEOTIDE SEQUENCE</scope>
    <source>
        <strain evidence="1">ECLA1</strain>
    </source>
</reference>
<protein>
    <submittedName>
        <fullName evidence="1">Uncharacterized protein</fullName>
    </submittedName>
</protein>
<dbReference type="Proteomes" id="UP001283361">
    <property type="component" value="Unassembled WGS sequence"/>
</dbReference>
<accession>A0AAE1CWU6</accession>
<comment type="caution">
    <text evidence="1">The sequence shown here is derived from an EMBL/GenBank/DDBJ whole genome shotgun (WGS) entry which is preliminary data.</text>
</comment>
<evidence type="ECO:0000313" key="2">
    <source>
        <dbReference type="Proteomes" id="UP001283361"/>
    </source>
</evidence>
<dbReference type="EMBL" id="JAWDGP010006468">
    <property type="protein sequence ID" value="KAK3740482.1"/>
    <property type="molecule type" value="Genomic_DNA"/>
</dbReference>
<keyword evidence="2" id="KW-1185">Reference proteome</keyword>
<evidence type="ECO:0000313" key="1">
    <source>
        <dbReference type="EMBL" id="KAK3740482.1"/>
    </source>
</evidence>